<dbReference type="RefSeq" id="WP_213670262.1">
    <property type="nucleotide sequence ID" value="NZ_JAHCDA010000002.1"/>
</dbReference>
<feature type="transmembrane region" description="Helical" evidence="8">
    <location>
        <begin position="195"/>
        <end position="220"/>
    </location>
</feature>
<dbReference type="PRINTS" id="PR01434">
    <property type="entry name" value="NADHDHGNASE5"/>
</dbReference>
<feature type="transmembrane region" description="Helical" evidence="8">
    <location>
        <begin position="349"/>
        <end position="369"/>
    </location>
</feature>
<feature type="transmembrane region" description="Helical" evidence="8">
    <location>
        <begin position="6"/>
        <end position="25"/>
    </location>
</feature>
<dbReference type="PANTHER" id="PTHR42682">
    <property type="entry name" value="HYDROGENASE-4 COMPONENT F"/>
    <property type="match status" value="1"/>
</dbReference>
<comment type="subcellular location">
    <subcellularLocation>
        <location evidence="1">Cell membrane</location>
        <topology evidence="1">Multi-pass membrane protein</topology>
    </subcellularLocation>
    <subcellularLocation>
        <location evidence="7">Membrane</location>
        <topology evidence="7">Multi-pass membrane protein</topology>
    </subcellularLocation>
</comment>
<keyword evidence="6 8" id="KW-0472">Membrane</keyword>
<keyword evidence="3 7" id="KW-0812">Transmembrane</keyword>
<reference evidence="10 11" key="1">
    <citation type="submission" date="2021-05" db="EMBL/GenBank/DDBJ databases">
        <title>Roseococcus sp. XZZS9, whole genome shotgun sequencing project.</title>
        <authorList>
            <person name="Zhao G."/>
            <person name="Shen L."/>
        </authorList>
    </citation>
    <scope>NUCLEOTIDE SEQUENCE [LARGE SCALE GENOMIC DNA]</scope>
    <source>
        <strain evidence="10 11">XZZS9</strain>
    </source>
</reference>
<evidence type="ECO:0000313" key="11">
    <source>
        <dbReference type="Proteomes" id="UP000766336"/>
    </source>
</evidence>
<evidence type="ECO:0000256" key="4">
    <source>
        <dbReference type="ARBA" id="ARBA00022989"/>
    </source>
</evidence>
<comment type="caution">
    <text evidence="10">The sequence shown here is derived from an EMBL/GenBank/DDBJ whole genome shotgun (WGS) entry which is preliminary data.</text>
</comment>
<evidence type="ECO:0000256" key="8">
    <source>
        <dbReference type="SAM" id="Phobius"/>
    </source>
</evidence>
<feature type="transmembrane region" description="Helical" evidence="8">
    <location>
        <begin position="423"/>
        <end position="442"/>
    </location>
</feature>
<dbReference type="InterPro" id="IPR052175">
    <property type="entry name" value="ComplexI-like_HydComp"/>
</dbReference>
<accession>A0ABS5QF87</accession>
<evidence type="ECO:0000256" key="1">
    <source>
        <dbReference type="ARBA" id="ARBA00004651"/>
    </source>
</evidence>
<protein>
    <recommendedName>
        <fullName evidence="9">NADH:quinone oxidoreductase/Mrp antiporter transmembrane domain-containing protein</fullName>
    </recommendedName>
</protein>
<evidence type="ECO:0000256" key="6">
    <source>
        <dbReference type="ARBA" id="ARBA00023136"/>
    </source>
</evidence>
<proteinExistence type="predicted"/>
<dbReference type="PANTHER" id="PTHR42682:SF3">
    <property type="entry name" value="FORMATE HYDROGENLYASE SUBUNIT 3-RELATED"/>
    <property type="match status" value="1"/>
</dbReference>
<organism evidence="10 11">
    <name type="scientific">Roseococcus pinisoli</name>
    <dbReference type="NCBI Taxonomy" id="2835040"/>
    <lineage>
        <taxon>Bacteria</taxon>
        <taxon>Pseudomonadati</taxon>
        <taxon>Pseudomonadota</taxon>
        <taxon>Alphaproteobacteria</taxon>
        <taxon>Acetobacterales</taxon>
        <taxon>Roseomonadaceae</taxon>
        <taxon>Roseococcus</taxon>
    </lineage>
</organism>
<evidence type="ECO:0000256" key="2">
    <source>
        <dbReference type="ARBA" id="ARBA00022475"/>
    </source>
</evidence>
<feature type="transmembrane region" description="Helical" evidence="8">
    <location>
        <begin position="514"/>
        <end position="532"/>
    </location>
</feature>
<feature type="transmembrane region" description="Helical" evidence="8">
    <location>
        <begin position="32"/>
        <end position="50"/>
    </location>
</feature>
<evidence type="ECO:0000256" key="7">
    <source>
        <dbReference type="RuleBase" id="RU000320"/>
    </source>
</evidence>
<feature type="transmembrane region" description="Helical" evidence="8">
    <location>
        <begin position="70"/>
        <end position="89"/>
    </location>
</feature>
<dbReference type="Pfam" id="PF00361">
    <property type="entry name" value="Proton_antipo_M"/>
    <property type="match status" value="1"/>
</dbReference>
<name>A0ABS5QF87_9PROT</name>
<evidence type="ECO:0000256" key="3">
    <source>
        <dbReference type="ARBA" id="ARBA00022692"/>
    </source>
</evidence>
<keyword evidence="2" id="KW-1003">Cell membrane</keyword>
<feature type="transmembrane region" description="Helical" evidence="8">
    <location>
        <begin position="153"/>
        <end position="175"/>
    </location>
</feature>
<evidence type="ECO:0000313" key="10">
    <source>
        <dbReference type="EMBL" id="MBS7811595.1"/>
    </source>
</evidence>
<feature type="domain" description="NADH:quinone oxidoreductase/Mrp antiporter transmembrane" evidence="9">
    <location>
        <begin position="118"/>
        <end position="376"/>
    </location>
</feature>
<feature type="transmembrane region" description="Helical" evidence="8">
    <location>
        <begin position="381"/>
        <end position="402"/>
    </location>
</feature>
<evidence type="ECO:0000259" key="9">
    <source>
        <dbReference type="Pfam" id="PF00361"/>
    </source>
</evidence>
<feature type="transmembrane region" description="Helical" evidence="8">
    <location>
        <begin position="232"/>
        <end position="251"/>
    </location>
</feature>
<dbReference type="EMBL" id="JAHCDA010000002">
    <property type="protein sequence ID" value="MBS7811595.1"/>
    <property type="molecule type" value="Genomic_DNA"/>
</dbReference>
<feature type="transmembrane region" description="Helical" evidence="8">
    <location>
        <begin position="288"/>
        <end position="310"/>
    </location>
</feature>
<sequence length="533" mass="54758">MSGVLLLATMLVPLLMLAACLSAGARRAMPRLLWLAPLPGVAAALFAIDMPPVVLDPNRLRFTLELGRPAALLLGVAALLWSAAGAYAAAYLDRGLATERFACWWLLTMAGSLGVFAAGDLVTFYLAFAMVSLSAYGLVIHDRTARAWRAGSIYLLLAVLGEIFLLLGFAVLAVASPGDSIAIAEVTAALPVSPWHGATIALLILGFGLKAGMVPLHVWLPLAHPAAPMPASAVLSGAIVKAGIIGLIRFLPWDAGGPVLGEALVVMGFATAFYGVAIGVTQANPKTVLAYSSVSQMGVVMAALGAGLAAGQAAAPMDAAFYASHHVLAKGACFLAVGVGYAAGRRGMAWVMVPVLLLVLSFGGFPLTGGALAKAAVKDQLGYGLLGTLSAISAGGTTLLMLHFARRLAAGMEEGGTWPAAGLWLPWLGLTLSAMAIPWVLFAQVGSFAEALTPAAIWKAVWPMAIGAALVPLLGRLPAVPEGDVLIPAERAFHRAAGPLGRAADGLERVLNCWPQAGLALVLLLLAFGWALA</sequence>
<feature type="transmembrane region" description="Helical" evidence="8">
    <location>
        <begin position="263"/>
        <end position="281"/>
    </location>
</feature>
<gene>
    <name evidence="10" type="ORF">KHU32_11660</name>
</gene>
<feature type="transmembrane region" description="Helical" evidence="8">
    <location>
        <begin position="101"/>
        <end position="118"/>
    </location>
</feature>
<keyword evidence="11" id="KW-1185">Reference proteome</keyword>
<keyword evidence="4 8" id="KW-1133">Transmembrane helix</keyword>
<feature type="transmembrane region" description="Helical" evidence="8">
    <location>
        <begin position="322"/>
        <end position="342"/>
    </location>
</feature>
<feature type="transmembrane region" description="Helical" evidence="8">
    <location>
        <begin position="124"/>
        <end position="141"/>
    </location>
</feature>
<keyword evidence="5" id="KW-0560">Oxidoreductase</keyword>
<dbReference type="InterPro" id="IPR001750">
    <property type="entry name" value="ND/Mrp_TM"/>
</dbReference>
<evidence type="ECO:0000256" key="5">
    <source>
        <dbReference type="ARBA" id="ARBA00023002"/>
    </source>
</evidence>
<dbReference type="Proteomes" id="UP000766336">
    <property type="component" value="Unassembled WGS sequence"/>
</dbReference>